<reference evidence="1 2" key="1">
    <citation type="submission" date="2015-03" db="EMBL/GenBank/DDBJ databases">
        <title>Draft Genome Sequences of Agrobacterium nepotum Strain 39/7T (= CFBP 7436T = LMG 26435T) and Agrobacterium sp. Strain KFB 330 (= CFBP 8308 = LMG 28674).</title>
        <authorList>
            <person name="Kuzmanovic N."/>
            <person name="Pulawska J."/>
            <person name="Obradovic A."/>
        </authorList>
    </citation>
    <scope>NUCLEOTIDE SEQUENCE [LARGE SCALE GENOMIC DNA]</scope>
    <source>
        <strain evidence="1 2">39/7</strain>
    </source>
</reference>
<proteinExistence type="predicted"/>
<comment type="caution">
    <text evidence="1">The sequence shown here is derived from an EMBL/GenBank/DDBJ whole genome shotgun (WGS) entry which is preliminary data.</text>
</comment>
<evidence type="ECO:0000313" key="2">
    <source>
        <dbReference type="Proteomes" id="UP000052068"/>
    </source>
</evidence>
<sequence length="103" mass="11613">MDIDHIASLLNEISMRLDRIPTWSASNGSRPYEYVHIEAVAMDGALEMAEEFPGFEWDIWKSIAESFQVMNATLRSNGAPELKFVEYATFLEILKEGDLPSAS</sequence>
<name>A0ABR5CNH5_9HYPH</name>
<dbReference type="EMBL" id="JWJH01000017">
    <property type="protein sequence ID" value="KJF66390.1"/>
    <property type="molecule type" value="Genomic_DNA"/>
</dbReference>
<dbReference type="Proteomes" id="UP000052068">
    <property type="component" value="Unassembled WGS sequence"/>
</dbReference>
<evidence type="ECO:0000313" key="1">
    <source>
        <dbReference type="EMBL" id="KJF66390.1"/>
    </source>
</evidence>
<accession>A0ABR5CNH5</accession>
<organism evidence="1 2">
    <name type="scientific">Rhizobium nepotum 39/7</name>
    <dbReference type="NCBI Taxonomy" id="1368418"/>
    <lineage>
        <taxon>Bacteria</taxon>
        <taxon>Pseudomonadati</taxon>
        <taxon>Pseudomonadota</taxon>
        <taxon>Alphaproteobacteria</taxon>
        <taxon>Hyphomicrobiales</taxon>
        <taxon>Rhizobiaceae</taxon>
        <taxon>Rhizobium/Agrobacterium group</taxon>
        <taxon>Rhizobium</taxon>
    </lineage>
</organism>
<gene>
    <name evidence="1" type="ORF">RS75_17555</name>
</gene>
<keyword evidence="2" id="KW-1185">Reference proteome</keyword>
<protein>
    <submittedName>
        <fullName evidence="1">Uncharacterized protein</fullName>
    </submittedName>
</protein>
<dbReference type="RefSeq" id="WP_045022602.1">
    <property type="nucleotide sequence ID" value="NZ_JWJH01000017.1"/>
</dbReference>